<name>A0A3Q0KKB7_SCHMA</name>
<feature type="domain" description="TIR" evidence="1">
    <location>
        <begin position="371"/>
        <end position="483"/>
    </location>
</feature>
<organism evidence="2 3">
    <name type="scientific">Schistosoma mansoni</name>
    <name type="common">Blood fluke</name>
    <dbReference type="NCBI Taxonomy" id="6183"/>
    <lineage>
        <taxon>Eukaryota</taxon>
        <taxon>Metazoa</taxon>
        <taxon>Spiralia</taxon>
        <taxon>Lophotrochozoa</taxon>
        <taxon>Platyhelminthes</taxon>
        <taxon>Trematoda</taxon>
        <taxon>Digenea</taxon>
        <taxon>Strigeidida</taxon>
        <taxon>Schistosomatoidea</taxon>
        <taxon>Schistosomatidae</taxon>
        <taxon>Schistosoma</taxon>
    </lineage>
</organism>
<dbReference type="Gene3D" id="3.40.50.10140">
    <property type="entry name" value="Toll/interleukin-1 receptor homology (TIR) domain"/>
    <property type="match status" value="1"/>
</dbReference>
<dbReference type="InterPro" id="IPR000157">
    <property type="entry name" value="TIR_dom"/>
</dbReference>
<accession>A0A3Q0KKB7</accession>
<dbReference type="InParanoid" id="A0A3Q0KKB7"/>
<dbReference type="InterPro" id="IPR016024">
    <property type="entry name" value="ARM-type_fold"/>
</dbReference>
<dbReference type="SUPFAM" id="SSF52200">
    <property type="entry name" value="Toll/Interleukin receptor TIR domain"/>
    <property type="match status" value="1"/>
</dbReference>
<sequence length="508" mass="58868">MGQSIEDVKTLTIRVIDHMCKTPLDKGYGSNEFKSIIHLFDRSFFAIENPQNVVEDYRLWIASSVLSSGDYPHRLTQIFIDLGEYSFGSLSVGEKSFNEQYIELLSSFQLTLCNYLELSELLAEKISMQDAYLKEIYRIYEAILPHDGTYGKEKKITLVVEIIIKTLYNMLQHENPTISSALKKYNLIDIFIYYAKSTNTSLQIASYLSLAYIYNEEEQLIPEVNEDINFLANMLASALKNPSTRIYGYSCEEILKGLRLLISNDQNGQFLCQSPILQSIQCTIKTLKGKVLEEVILFLLKLTFNSGIRDRIRRDFEVVLKDLDAFFKTKESETSSNIKRALNSILWQMSQDKNSSDYESNSNSSTQLEHIMISYSHKQKEIAFNLTKHLKEKGYKVWFDQDNMRYAVNTFRSLAEAVEKSYAVCIIYSENYKNSEYAEMEATYAVFLKKPIICLRAQRDYKPKGWLGLITARENRIDISGKYPFDEYFPNLCRRIDECIKIKTDHCS</sequence>
<reference evidence="2" key="1">
    <citation type="journal article" date="2012" name="PLoS Negl. Trop. Dis.">
        <title>A systematically improved high quality genome and transcriptome of the human blood fluke Schistosoma mansoni.</title>
        <authorList>
            <person name="Protasio A.V."/>
            <person name="Tsai I.J."/>
            <person name="Babbage A."/>
            <person name="Nichol S."/>
            <person name="Hunt M."/>
            <person name="Aslett M.A."/>
            <person name="De Silva N."/>
            <person name="Velarde G.S."/>
            <person name="Anderson T.J."/>
            <person name="Clark R.C."/>
            <person name="Davidson C."/>
            <person name="Dillon G.P."/>
            <person name="Holroyd N.E."/>
            <person name="LoVerde P.T."/>
            <person name="Lloyd C."/>
            <person name="McQuillan J."/>
            <person name="Oliveira G."/>
            <person name="Otto T.D."/>
            <person name="Parker-Manuel S.J."/>
            <person name="Quail M.A."/>
            <person name="Wilson R.A."/>
            <person name="Zerlotini A."/>
            <person name="Dunne D.W."/>
            <person name="Berriman M."/>
        </authorList>
    </citation>
    <scope>NUCLEOTIDE SEQUENCE [LARGE SCALE GENOMIC DNA]</scope>
    <source>
        <strain evidence="2">Puerto Rican</strain>
    </source>
</reference>
<dbReference type="PANTHER" id="PTHR46270:SF2">
    <property type="entry name" value="TIR DOMAIN-CONTAINING PROTEIN"/>
    <property type="match status" value="1"/>
</dbReference>
<keyword evidence="2" id="KW-1185">Reference proteome</keyword>
<dbReference type="Pfam" id="PF13676">
    <property type="entry name" value="TIR_2"/>
    <property type="match status" value="1"/>
</dbReference>
<dbReference type="GO" id="GO:0007165">
    <property type="term" value="P:signal transduction"/>
    <property type="evidence" value="ECO:0007669"/>
    <property type="project" value="InterPro"/>
</dbReference>
<dbReference type="WBParaSite" id="Smp_121580.1">
    <property type="protein sequence ID" value="Smp_121580.1"/>
    <property type="gene ID" value="Smp_121580"/>
</dbReference>
<evidence type="ECO:0000259" key="1">
    <source>
        <dbReference type="Pfam" id="PF13676"/>
    </source>
</evidence>
<dbReference type="AlphaFoldDB" id="A0A3Q0KKB7"/>
<dbReference type="PANTHER" id="PTHR46270">
    <property type="entry name" value="ARMADILLO-TYPE FOLD-RELATED"/>
    <property type="match status" value="1"/>
</dbReference>
<evidence type="ECO:0000313" key="3">
    <source>
        <dbReference type="WBParaSite" id="Smp_121580.1"/>
    </source>
</evidence>
<dbReference type="InterPro" id="IPR035897">
    <property type="entry name" value="Toll_tir_struct_dom_sf"/>
</dbReference>
<proteinExistence type="predicted"/>
<evidence type="ECO:0000313" key="2">
    <source>
        <dbReference type="Proteomes" id="UP000008854"/>
    </source>
</evidence>
<dbReference type="STRING" id="6183.A0A3Q0KKB7"/>
<protein>
    <submittedName>
        <fullName evidence="3">TIR domain-containing protein</fullName>
    </submittedName>
</protein>
<reference evidence="3" key="2">
    <citation type="submission" date="2018-12" db="UniProtKB">
        <authorList>
            <consortium name="WormBaseParasite"/>
        </authorList>
    </citation>
    <scope>IDENTIFICATION</scope>
    <source>
        <strain evidence="3">Puerto Rican</strain>
    </source>
</reference>
<dbReference type="Proteomes" id="UP000008854">
    <property type="component" value="Unassembled WGS sequence"/>
</dbReference>
<dbReference type="SUPFAM" id="SSF48371">
    <property type="entry name" value="ARM repeat"/>
    <property type="match status" value="1"/>
</dbReference>